<organism evidence="1 2">
    <name type="scientific">Solanum pinnatisectum</name>
    <name type="common">tansyleaf nightshade</name>
    <dbReference type="NCBI Taxonomy" id="50273"/>
    <lineage>
        <taxon>Eukaryota</taxon>
        <taxon>Viridiplantae</taxon>
        <taxon>Streptophyta</taxon>
        <taxon>Embryophyta</taxon>
        <taxon>Tracheophyta</taxon>
        <taxon>Spermatophyta</taxon>
        <taxon>Magnoliopsida</taxon>
        <taxon>eudicotyledons</taxon>
        <taxon>Gunneridae</taxon>
        <taxon>Pentapetalae</taxon>
        <taxon>asterids</taxon>
        <taxon>lamiids</taxon>
        <taxon>Solanales</taxon>
        <taxon>Solanaceae</taxon>
        <taxon>Solanoideae</taxon>
        <taxon>Solaneae</taxon>
        <taxon>Solanum</taxon>
    </lineage>
</organism>
<dbReference type="EMBL" id="JAWPEI010000001">
    <property type="protein sequence ID" value="KAK4737491.1"/>
    <property type="molecule type" value="Genomic_DNA"/>
</dbReference>
<name>A0AAV9MIA7_9SOLN</name>
<sequence length="101" mass="11747">MNYIFNCSVQVFNVWLVFSHHVPPTFLVLLERLQYQSHRDKLQKLMLQESIILKQEKQSSKKSIEAKLILNRNSEVAIAIGTTDIDTDVCTEESDYDTNNM</sequence>
<proteinExistence type="predicted"/>
<accession>A0AAV9MIA7</accession>
<reference evidence="1 2" key="1">
    <citation type="submission" date="2023-10" db="EMBL/GenBank/DDBJ databases">
        <title>Genome-Wide Identification Analysis in wild type Solanum Pinnatisectum Reveals Some Genes Defensing Phytophthora Infestans.</title>
        <authorList>
            <person name="Sun C."/>
        </authorList>
    </citation>
    <scope>NUCLEOTIDE SEQUENCE [LARGE SCALE GENOMIC DNA]</scope>
    <source>
        <strain evidence="1">LQN</strain>
        <tissue evidence="1">Leaf</tissue>
    </source>
</reference>
<comment type="caution">
    <text evidence="1">The sequence shown here is derived from an EMBL/GenBank/DDBJ whole genome shotgun (WGS) entry which is preliminary data.</text>
</comment>
<dbReference type="Proteomes" id="UP001311915">
    <property type="component" value="Unassembled WGS sequence"/>
</dbReference>
<evidence type="ECO:0000313" key="1">
    <source>
        <dbReference type="EMBL" id="KAK4737491.1"/>
    </source>
</evidence>
<gene>
    <name evidence="1" type="ORF">R3W88_001188</name>
</gene>
<keyword evidence="2" id="KW-1185">Reference proteome</keyword>
<protein>
    <submittedName>
        <fullName evidence="1">Uncharacterized protein</fullName>
    </submittedName>
</protein>
<dbReference type="AlphaFoldDB" id="A0AAV9MIA7"/>
<evidence type="ECO:0000313" key="2">
    <source>
        <dbReference type="Proteomes" id="UP001311915"/>
    </source>
</evidence>